<dbReference type="PROSITE" id="PS50995">
    <property type="entry name" value="HTH_MARR_2"/>
    <property type="match status" value="1"/>
</dbReference>
<protein>
    <recommendedName>
        <fullName evidence="4">HTH marR-type domain-containing protein</fullName>
    </recommendedName>
</protein>
<evidence type="ECO:0000256" key="1">
    <source>
        <dbReference type="ARBA" id="ARBA00023015"/>
    </source>
</evidence>
<dbReference type="PANTHER" id="PTHR42756">
    <property type="entry name" value="TRANSCRIPTIONAL REGULATOR, MARR"/>
    <property type="match status" value="1"/>
</dbReference>
<reference evidence="5 6" key="1">
    <citation type="journal article" date="2015" name="Genome Announc.">
        <title>Expanding the biotechnology potential of lactobacilli through comparative genomics of 213 strains and associated genera.</title>
        <authorList>
            <person name="Sun Z."/>
            <person name="Harris H.M."/>
            <person name="McCann A."/>
            <person name="Guo C."/>
            <person name="Argimon S."/>
            <person name="Zhang W."/>
            <person name="Yang X."/>
            <person name="Jeffery I.B."/>
            <person name="Cooney J.C."/>
            <person name="Kagawa T.F."/>
            <person name="Liu W."/>
            <person name="Song Y."/>
            <person name="Salvetti E."/>
            <person name="Wrobel A."/>
            <person name="Rasinkangas P."/>
            <person name="Parkhill J."/>
            <person name="Rea M.C."/>
            <person name="O'Sullivan O."/>
            <person name="Ritari J."/>
            <person name="Douillard F.P."/>
            <person name="Paul Ross R."/>
            <person name="Yang R."/>
            <person name="Briner A.E."/>
            <person name="Felis G.E."/>
            <person name="de Vos W.M."/>
            <person name="Barrangou R."/>
            <person name="Klaenhammer T.R."/>
            <person name="Caufield P.W."/>
            <person name="Cui Y."/>
            <person name="Zhang H."/>
            <person name="O'Toole P.W."/>
        </authorList>
    </citation>
    <scope>NUCLEOTIDE SEQUENCE [LARGE SCALE GENOMIC DNA]</scope>
    <source>
        <strain evidence="5 6">DSM 13145</strain>
    </source>
</reference>
<evidence type="ECO:0000256" key="2">
    <source>
        <dbReference type="ARBA" id="ARBA00023125"/>
    </source>
</evidence>
<dbReference type="InterPro" id="IPR000835">
    <property type="entry name" value="HTH_MarR-typ"/>
</dbReference>
<proteinExistence type="predicted"/>
<dbReference type="EMBL" id="AZER01000003">
    <property type="protein sequence ID" value="KRL28694.1"/>
    <property type="molecule type" value="Genomic_DNA"/>
</dbReference>
<dbReference type="Gene3D" id="1.10.10.10">
    <property type="entry name" value="Winged helix-like DNA-binding domain superfamily/Winged helix DNA-binding domain"/>
    <property type="match status" value="1"/>
</dbReference>
<dbReference type="AlphaFoldDB" id="A0A0R1P895"/>
<evidence type="ECO:0000313" key="6">
    <source>
        <dbReference type="Proteomes" id="UP000051445"/>
    </source>
</evidence>
<feature type="domain" description="HTH marR-type" evidence="4">
    <location>
        <begin position="1"/>
        <end position="135"/>
    </location>
</feature>
<dbReference type="SMART" id="SM00347">
    <property type="entry name" value="HTH_MARR"/>
    <property type="match status" value="1"/>
</dbReference>
<organism evidence="5 6">
    <name type="scientific">Limosilactobacillus frumenti DSM 13145</name>
    <dbReference type="NCBI Taxonomy" id="1423746"/>
    <lineage>
        <taxon>Bacteria</taxon>
        <taxon>Bacillati</taxon>
        <taxon>Bacillota</taxon>
        <taxon>Bacilli</taxon>
        <taxon>Lactobacillales</taxon>
        <taxon>Lactobacillaceae</taxon>
        <taxon>Limosilactobacillus</taxon>
    </lineage>
</organism>
<dbReference type="InterPro" id="IPR036390">
    <property type="entry name" value="WH_DNA-bd_sf"/>
</dbReference>
<keyword evidence="6" id="KW-1185">Reference proteome</keyword>
<keyword evidence="2" id="KW-0238">DNA-binding</keyword>
<evidence type="ECO:0000256" key="3">
    <source>
        <dbReference type="ARBA" id="ARBA00023163"/>
    </source>
</evidence>
<dbReference type="GO" id="GO:0003700">
    <property type="term" value="F:DNA-binding transcription factor activity"/>
    <property type="evidence" value="ECO:0007669"/>
    <property type="project" value="InterPro"/>
</dbReference>
<name>A0A0R1P895_9LACO</name>
<comment type="caution">
    <text evidence="5">The sequence shown here is derived from an EMBL/GenBank/DDBJ whole genome shotgun (WGS) entry which is preliminary data.</text>
</comment>
<gene>
    <name evidence="5" type="ORF">FD27_GL001473</name>
</gene>
<dbReference type="PRINTS" id="PR00598">
    <property type="entry name" value="HTHMARR"/>
</dbReference>
<dbReference type="GO" id="GO:0003677">
    <property type="term" value="F:DNA binding"/>
    <property type="evidence" value="ECO:0007669"/>
    <property type="project" value="UniProtKB-KW"/>
</dbReference>
<accession>A0A0R1P895</accession>
<dbReference type="OrthoDB" id="384891at2"/>
<dbReference type="PANTHER" id="PTHR42756:SF1">
    <property type="entry name" value="TRANSCRIPTIONAL REPRESSOR OF EMRAB OPERON"/>
    <property type="match status" value="1"/>
</dbReference>
<dbReference type="Pfam" id="PF12802">
    <property type="entry name" value="MarR_2"/>
    <property type="match status" value="1"/>
</dbReference>
<dbReference type="Proteomes" id="UP000051445">
    <property type="component" value="Unassembled WGS sequence"/>
</dbReference>
<evidence type="ECO:0000313" key="5">
    <source>
        <dbReference type="EMBL" id="KRL28694.1"/>
    </source>
</evidence>
<dbReference type="RefSeq" id="WP_057747647.1">
    <property type="nucleotide sequence ID" value="NZ_AZER01000003.1"/>
</dbReference>
<evidence type="ECO:0000259" key="4">
    <source>
        <dbReference type="PROSITE" id="PS50995"/>
    </source>
</evidence>
<dbReference type="SUPFAM" id="SSF46785">
    <property type="entry name" value="Winged helix' DNA-binding domain"/>
    <property type="match status" value="1"/>
</dbReference>
<sequence>MKNIGQLIKSAHNALSNDINHFASQYGLTGTQMSVIDFIARHDHQQVSQRAIEDEFNIRRSTTTTILQRMSKRQLITRSSSMTDRRQKIVQLSPQGAKLVPIVQQYIANHDQQLLAHYSEDEIQLFRQMLVEISKEN</sequence>
<dbReference type="STRING" id="1423746.FD27_GL001473"/>
<dbReference type="InterPro" id="IPR036388">
    <property type="entry name" value="WH-like_DNA-bd_sf"/>
</dbReference>
<dbReference type="PATRIC" id="fig|1423746.3.peg.1503"/>
<keyword evidence="3" id="KW-0804">Transcription</keyword>
<keyword evidence="1" id="KW-0805">Transcription regulation</keyword>